<reference evidence="2 3" key="1">
    <citation type="submission" date="2019-02" db="EMBL/GenBank/DDBJ databases">
        <title>Deep-cultivation of Planctomycetes and their phenomic and genomic characterization uncovers novel biology.</title>
        <authorList>
            <person name="Wiegand S."/>
            <person name="Jogler M."/>
            <person name="Boedeker C."/>
            <person name="Pinto D."/>
            <person name="Vollmers J."/>
            <person name="Rivas-Marin E."/>
            <person name="Kohn T."/>
            <person name="Peeters S.H."/>
            <person name="Heuer A."/>
            <person name="Rast P."/>
            <person name="Oberbeckmann S."/>
            <person name="Bunk B."/>
            <person name="Jeske O."/>
            <person name="Meyerdierks A."/>
            <person name="Storesund J.E."/>
            <person name="Kallscheuer N."/>
            <person name="Luecker S."/>
            <person name="Lage O.M."/>
            <person name="Pohl T."/>
            <person name="Merkel B.J."/>
            <person name="Hornburger P."/>
            <person name="Mueller R.-W."/>
            <person name="Bruemmer F."/>
            <person name="Labrenz M."/>
            <person name="Spormann A.M."/>
            <person name="Op den Camp H."/>
            <person name="Overmann J."/>
            <person name="Amann R."/>
            <person name="Jetten M.S.M."/>
            <person name="Mascher T."/>
            <person name="Medema M.H."/>
            <person name="Devos D.P."/>
            <person name="Kaster A.-K."/>
            <person name="Ovreas L."/>
            <person name="Rohde M."/>
            <person name="Galperin M.Y."/>
            <person name="Jogler C."/>
        </authorList>
    </citation>
    <scope>NUCLEOTIDE SEQUENCE [LARGE SCALE GENOMIC DNA]</scope>
    <source>
        <strain evidence="2 3">Q31a</strain>
    </source>
</reference>
<dbReference type="InterPro" id="IPR027558">
    <property type="entry name" value="Pre_pil_HX9DG_C"/>
</dbReference>
<dbReference type="SUPFAM" id="SSF54523">
    <property type="entry name" value="Pili subunits"/>
    <property type="match status" value="1"/>
</dbReference>
<evidence type="ECO:0000259" key="1">
    <source>
        <dbReference type="Pfam" id="PF07596"/>
    </source>
</evidence>
<dbReference type="InterPro" id="IPR012902">
    <property type="entry name" value="N_methyl_site"/>
</dbReference>
<dbReference type="NCBIfam" id="TIGR04294">
    <property type="entry name" value="pre_pil_HX9DG"/>
    <property type="match status" value="1"/>
</dbReference>
<gene>
    <name evidence="2" type="primary">xcpT_6</name>
    <name evidence="2" type="ORF">Q31a_55340</name>
</gene>
<evidence type="ECO:0000313" key="2">
    <source>
        <dbReference type="EMBL" id="QDV27147.1"/>
    </source>
</evidence>
<dbReference type="AlphaFoldDB" id="A0A518GF12"/>
<proteinExistence type="predicted"/>
<dbReference type="Proteomes" id="UP000318017">
    <property type="component" value="Chromosome"/>
</dbReference>
<dbReference type="PROSITE" id="PS00409">
    <property type="entry name" value="PROKAR_NTER_METHYL"/>
    <property type="match status" value="1"/>
</dbReference>
<dbReference type="PANTHER" id="PTHR30093:SF2">
    <property type="entry name" value="TYPE II SECRETION SYSTEM PROTEIN H"/>
    <property type="match status" value="1"/>
</dbReference>
<dbReference type="OrthoDB" id="241541at2"/>
<dbReference type="Pfam" id="PF07596">
    <property type="entry name" value="SBP_bac_10"/>
    <property type="match status" value="1"/>
</dbReference>
<organism evidence="2 3">
    <name type="scientific">Aureliella helgolandensis</name>
    <dbReference type="NCBI Taxonomy" id="2527968"/>
    <lineage>
        <taxon>Bacteria</taxon>
        <taxon>Pseudomonadati</taxon>
        <taxon>Planctomycetota</taxon>
        <taxon>Planctomycetia</taxon>
        <taxon>Pirellulales</taxon>
        <taxon>Pirellulaceae</taxon>
        <taxon>Aureliella</taxon>
    </lineage>
</organism>
<feature type="domain" description="DUF1559" evidence="1">
    <location>
        <begin position="34"/>
        <end position="325"/>
    </location>
</feature>
<dbReference type="Pfam" id="PF07963">
    <property type="entry name" value="N_methyl"/>
    <property type="match status" value="1"/>
</dbReference>
<dbReference type="NCBIfam" id="TIGR02532">
    <property type="entry name" value="IV_pilin_GFxxxE"/>
    <property type="match status" value="1"/>
</dbReference>
<accession>A0A518GF12</accession>
<protein>
    <submittedName>
        <fullName evidence="2">Type II secretion system protein G</fullName>
    </submittedName>
</protein>
<dbReference type="EMBL" id="CP036298">
    <property type="protein sequence ID" value="QDV27147.1"/>
    <property type="molecule type" value="Genomic_DNA"/>
</dbReference>
<evidence type="ECO:0000313" key="3">
    <source>
        <dbReference type="Proteomes" id="UP000318017"/>
    </source>
</evidence>
<sequence>MHRSQRSHGFTLVELLVVIAIIGILVGLLLPAVQAAREAARRMQCSNNLKQLGLAAHNYESSYKKFPYRQGGTSTNSGRKSGFIAILPFIEGGNQFNVIEAGDATVPPGGPSGWSSWAPWNTSPSFMRCPSDPVSSTLSKPNSYSMCLGGDGTSISGHSNVNTDGDLSGIFSHGHNGGHASHGSIADGTSNTIMYSERLIAQAPYSSQAGNPAVGMNENVPYLTTIAMVSGVHNNPLLCKSVANGQYLVAGTRHQGNSGKVWHDGNPTYVGFNTILAPNSPSCVNAISWGDGNPVILPPSSQHTGGVNVTMADGSVHFFSSSIDTGDLSVPAFAAFGRSPYGVWGALGTKAGGEPASIPE</sequence>
<name>A0A518GF12_9BACT</name>
<dbReference type="RefSeq" id="WP_145084088.1">
    <property type="nucleotide sequence ID" value="NZ_CP036298.1"/>
</dbReference>
<dbReference type="InterPro" id="IPR011453">
    <property type="entry name" value="DUF1559"/>
</dbReference>
<dbReference type="PANTHER" id="PTHR30093">
    <property type="entry name" value="GENERAL SECRETION PATHWAY PROTEIN G"/>
    <property type="match status" value="1"/>
</dbReference>
<dbReference type="KEGG" id="ahel:Q31a_55340"/>
<dbReference type="InterPro" id="IPR045584">
    <property type="entry name" value="Pilin-like"/>
</dbReference>
<dbReference type="Gene3D" id="3.30.700.10">
    <property type="entry name" value="Glycoprotein, Type 4 Pilin"/>
    <property type="match status" value="1"/>
</dbReference>
<keyword evidence="3" id="KW-1185">Reference proteome</keyword>